<evidence type="ECO:0000256" key="1">
    <source>
        <dbReference type="PROSITE-ProRule" id="PRU00191"/>
    </source>
</evidence>
<name>A0A9D4LE14_DREPO</name>
<dbReference type="PROSITE" id="PS50001">
    <property type="entry name" value="SH2"/>
    <property type="match status" value="1"/>
</dbReference>
<comment type="caution">
    <text evidence="4">The sequence shown here is derived from an EMBL/GenBank/DDBJ whole genome shotgun (WGS) entry which is preliminary data.</text>
</comment>
<dbReference type="InterPro" id="IPR036860">
    <property type="entry name" value="SH2_dom_sf"/>
</dbReference>
<dbReference type="InterPro" id="IPR000980">
    <property type="entry name" value="SH2"/>
</dbReference>
<dbReference type="AlphaFoldDB" id="A0A9D4LE14"/>
<organism evidence="4 5">
    <name type="scientific">Dreissena polymorpha</name>
    <name type="common">Zebra mussel</name>
    <name type="synonym">Mytilus polymorpha</name>
    <dbReference type="NCBI Taxonomy" id="45954"/>
    <lineage>
        <taxon>Eukaryota</taxon>
        <taxon>Metazoa</taxon>
        <taxon>Spiralia</taxon>
        <taxon>Lophotrochozoa</taxon>
        <taxon>Mollusca</taxon>
        <taxon>Bivalvia</taxon>
        <taxon>Autobranchia</taxon>
        <taxon>Heteroconchia</taxon>
        <taxon>Euheterodonta</taxon>
        <taxon>Imparidentia</taxon>
        <taxon>Neoheterodontei</taxon>
        <taxon>Myida</taxon>
        <taxon>Dreissenoidea</taxon>
        <taxon>Dreissenidae</taxon>
        <taxon>Dreissena</taxon>
    </lineage>
</organism>
<reference evidence="4" key="1">
    <citation type="journal article" date="2019" name="bioRxiv">
        <title>The Genome of the Zebra Mussel, Dreissena polymorpha: A Resource for Invasive Species Research.</title>
        <authorList>
            <person name="McCartney M.A."/>
            <person name="Auch B."/>
            <person name="Kono T."/>
            <person name="Mallez S."/>
            <person name="Zhang Y."/>
            <person name="Obille A."/>
            <person name="Becker A."/>
            <person name="Abrahante J.E."/>
            <person name="Garbe J."/>
            <person name="Badalamenti J.P."/>
            <person name="Herman A."/>
            <person name="Mangelson H."/>
            <person name="Liachko I."/>
            <person name="Sullivan S."/>
            <person name="Sone E.D."/>
            <person name="Koren S."/>
            <person name="Silverstein K.A.T."/>
            <person name="Beckman K.B."/>
            <person name="Gohl D.M."/>
        </authorList>
    </citation>
    <scope>NUCLEOTIDE SEQUENCE</scope>
    <source>
        <strain evidence="4">Duluth1</strain>
        <tissue evidence="4">Whole animal</tissue>
    </source>
</reference>
<dbReference type="CDD" id="cd00173">
    <property type="entry name" value="SH2"/>
    <property type="match status" value="1"/>
</dbReference>
<gene>
    <name evidence="4" type="ORF">DPMN_098654</name>
</gene>
<dbReference type="EMBL" id="JAIWYP010000003">
    <property type="protein sequence ID" value="KAH3856074.1"/>
    <property type="molecule type" value="Genomic_DNA"/>
</dbReference>
<feature type="domain" description="SH2" evidence="3">
    <location>
        <begin position="150"/>
        <end position="257"/>
    </location>
</feature>
<keyword evidence="5" id="KW-1185">Reference proteome</keyword>
<accession>A0A9D4LE14</accession>
<evidence type="ECO:0000313" key="4">
    <source>
        <dbReference type="EMBL" id="KAH3856074.1"/>
    </source>
</evidence>
<dbReference type="Gene3D" id="3.30.505.10">
    <property type="entry name" value="SH2 domain"/>
    <property type="match status" value="1"/>
</dbReference>
<sequence>MRFSKKRAGKQEDLERLILSHQKVCDFLRDSSNAFDASLCDWMYESDEDIYDYIKGQIPPGYSPGVEEVNPEDDVQIVKWTQKENEAVYEWTRNKDIEKPPHQRALHSVHSSPSCIVPTVPVRKQPPSEDPGFGTSPHPSRRDRIQDWEWYRDELTDEKAKRELEHKPPGTFLVRKTAPKTAEPDGSLHVFTLEFVIEHSRTKKLMIMKTGDVYHFKEFRQQGQETQTFETVSDLVAKVLTSGLEIKDSRTKLLTIFHVKPVWRNT</sequence>
<evidence type="ECO:0000256" key="2">
    <source>
        <dbReference type="SAM" id="MobiDB-lite"/>
    </source>
</evidence>
<dbReference type="SUPFAM" id="SSF55550">
    <property type="entry name" value="SH2 domain"/>
    <property type="match status" value="1"/>
</dbReference>
<evidence type="ECO:0000313" key="5">
    <source>
        <dbReference type="Proteomes" id="UP000828390"/>
    </source>
</evidence>
<reference evidence="4" key="2">
    <citation type="submission" date="2020-11" db="EMBL/GenBank/DDBJ databases">
        <authorList>
            <person name="McCartney M.A."/>
            <person name="Auch B."/>
            <person name="Kono T."/>
            <person name="Mallez S."/>
            <person name="Becker A."/>
            <person name="Gohl D.M."/>
            <person name="Silverstein K.A.T."/>
            <person name="Koren S."/>
            <person name="Bechman K.B."/>
            <person name="Herman A."/>
            <person name="Abrahante J.E."/>
            <person name="Garbe J."/>
        </authorList>
    </citation>
    <scope>NUCLEOTIDE SEQUENCE</scope>
    <source>
        <strain evidence="4">Duluth1</strain>
        <tissue evidence="4">Whole animal</tissue>
    </source>
</reference>
<evidence type="ECO:0000259" key="3">
    <source>
        <dbReference type="PROSITE" id="PS50001"/>
    </source>
</evidence>
<keyword evidence="1" id="KW-0727">SH2 domain</keyword>
<protein>
    <recommendedName>
        <fullName evidence="3">SH2 domain-containing protein</fullName>
    </recommendedName>
</protein>
<feature type="region of interest" description="Disordered" evidence="2">
    <location>
        <begin position="117"/>
        <end position="145"/>
    </location>
</feature>
<dbReference type="Proteomes" id="UP000828390">
    <property type="component" value="Unassembled WGS sequence"/>
</dbReference>
<proteinExistence type="predicted"/>